<dbReference type="OrthoDB" id="10255118at2759"/>
<proteinExistence type="inferred from homology"/>
<dbReference type="Pfam" id="PF16969">
    <property type="entry name" value="SRP68"/>
    <property type="match status" value="1"/>
</dbReference>
<evidence type="ECO:0000256" key="8">
    <source>
        <dbReference type="ARBA" id="ARBA00023274"/>
    </source>
</evidence>
<evidence type="ECO:0000256" key="9">
    <source>
        <dbReference type="ARBA" id="ARBA00029498"/>
    </source>
</evidence>
<evidence type="ECO:0000256" key="2">
    <source>
        <dbReference type="ARBA" id="ARBA00004604"/>
    </source>
</evidence>
<evidence type="ECO:0000313" key="12">
    <source>
        <dbReference type="Proteomes" id="UP000187283"/>
    </source>
</evidence>
<dbReference type="GO" id="GO:0006614">
    <property type="term" value="P:SRP-dependent cotranslational protein targeting to membrane"/>
    <property type="evidence" value="ECO:0007669"/>
    <property type="project" value="InterPro"/>
</dbReference>
<dbReference type="Gene3D" id="1.10.3450.40">
    <property type="entry name" value="Signal recognition particle, SRP68 subunit, RNA-binding domain"/>
    <property type="match status" value="1"/>
</dbReference>
<dbReference type="PANTHER" id="PTHR12860">
    <property type="entry name" value="SIGNAL RECOGNITION PARTICLE 68 KDA PROTEIN"/>
    <property type="match status" value="1"/>
</dbReference>
<evidence type="ECO:0000256" key="1">
    <source>
        <dbReference type="ARBA" id="ARBA00004496"/>
    </source>
</evidence>
<dbReference type="Proteomes" id="UP000187283">
    <property type="component" value="Unassembled WGS sequence"/>
</dbReference>
<dbReference type="STRING" id="133412.A0A1R1YHY0"/>
<dbReference type="InterPro" id="IPR038253">
    <property type="entry name" value="SRP68_N_sf"/>
</dbReference>
<name>A0A1R1YHY0_9FUNG</name>
<comment type="similarity">
    <text evidence="3">Belongs to the SRP68 family.</text>
</comment>
<dbReference type="GO" id="GO:0005047">
    <property type="term" value="F:signal recognition particle binding"/>
    <property type="evidence" value="ECO:0007669"/>
    <property type="project" value="InterPro"/>
</dbReference>
<protein>
    <recommendedName>
        <fullName evidence="9">Signal recognition particle subunit SRP68</fullName>
    </recommendedName>
</protein>
<evidence type="ECO:0000256" key="5">
    <source>
        <dbReference type="ARBA" id="ARBA00022884"/>
    </source>
</evidence>
<gene>
    <name evidence="11" type="ORF">AYI70_g134</name>
</gene>
<evidence type="ECO:0000256" key="7">
    <source>
        <dbReference type="ARBA" id="ARBA00023242"/>
    </source>
</evidence>
<evidence type="ECO:0000256" key="6">
    <source>
        <dbReference type="ARBA" id="ARBA00023135"/>
    </source>
</evidence>
<keyword evidence="12" id="KW-1185">Reference proteome</keyword>
<comment type="caution">
    <text evidence="11">The sequence shown here is derived from an EMBL/GenBank/DDBJ whole genome shotgun (WGS) entry which is preliminary data.</text>
</comment>
<sequence>MSELALDFNVLDLISNFRAANGYDSRNFDKYSKAVSNALKNLRQLLDDSKKSAKNAKSKKKPKAALPQLTENEKFCKKIQLHLFEFEKARTKAKLLEELYSKTEEPRQRYHMIRRLAKAIKIGSSLLSLIDPTINPLNFLFAAAFVAETEAEILFKQEIYHNALYLFSFVRQISSTLKSSSALSINQASSLDNCLNENVPFIRFSAYNLEIDGARSSPIYELCQTFLSNSKDVDDFKFGSIENISLSLNSIAESTTSASSDPSSSSSPSTGLTITGFDISTSNLLFLNSFNHASIALTSQNSLLESLQSISSNSIQDIDNLFDPVISNWKLAISEIKQSKSEIKSPTIKYAQFCINNLFCLKFHLASQLTKSTNPDFASLDNWFTLSPELLNQISHLFLKFVSKDSSVPKLNKISDLQSASGLSILSVYFDNIYFHSDLSLSNIAKNNFLAEFSATEFNCSFFSASRDLAISLYNLSTIKHTSFDHPAITKSLLSAKSHAENASTILSQLSNNSSYKSSKSIQCFISSSHSHLLPQIISTVENLLTISQSHCVAYNKIQSASDFPSILPSLLDYPTKPIASKPIFYDLASDFIDFDIASISKKANISNSSSPSDKKPSKSLASQQDNNTSTISSIFSSFLGRK</sequence>
<keyword evidence="4" id="KW-0963">Cytoplasm</keyword>
<comment type="subcellular location">
    <subcellularLocation>
        <location evidence="1">Cytoplasm</location>
    </subcellularLocation>
    <subcellularLocation>
        <location evidence="2">Nucleus</location>
        <location evidence="2">Nucleolus</location>
    </subcellularLocation>
</comment>
<keyword evidence="5" id="KW-0694">RNA-binding</keyword>
<dbReference type="GO" id="GO:0005730">
    <property type="term" value="C:nucleolus"/>
    <property type="evidence" value="ECO:0007669"/>
    <property type="project" value="UniProtKB-SubCell"/>
</dbReference>
<dbReference type="InterPro" id="IPR026258">
    <property type="entry name" value="SRP68"/>
</dbReference>
<keyword evidence="7" id="KW-0539">Nucleus</keyword>
<keyword evidence="8" id="KW-0687">Ribonucleoprotein</keyword>
<evidence type="ECO:0000313" key="11">
    <source>
        <dbReference type="EMBL" id="OMJ26484.1"/>
    </source>
</evidence>
<evidence type="ECO:0000256" key="3">
    <source>
        <dbReference type="ARBA" id="ARBA00009352"/>
    </source>
</evidence>
<dbReference type="GO" id="GO:0005786">
    <property type="term" value="C:signal recognition particle, endoplasmic reticulum targeting"/>
    <property type="evidence" value="ECO:0007669"/>
    <property type="project" value="UniProtKB-KW"/>
</dbReference>
<dbReference type="AlphaFoldDB" id="A0A1R1YHY0"/>
<dbReference type="GO" id="GO:0030942">
    <property type="term" value="F:endoplasmic reticulum signal peptide binding"/>
    <property type="evidence" value="ECO:0007669"/>
    <property type="project" value="InterPro"/>
</dbReference>
<feature type="region of interest" description="Disordered" evidence="10">
    <location>
        <begin position="605"/>
        <end position="628"/>
    </location>
</feature>
<evidence type="ECO:0000256" key="10">
    <source>
        <dbReference type="SAM" id="MobiDB-lite"/>
    </source>
</evidence>
<dbReference type="EMBL" id="LSSN01000016">
    <property type="protein sequence ID" value="OMJ26484.1"/>
    <property type="molecule type" value="Genomic_DNA"/>
</dbReference>
<accession>A0A1R1YHY0</accession>
<dbReference type="GO" id="GO:0008312">
    <property type="term" value="F:7S RNA binding"/>
    <property type="evidence" value="ECO:0007669"/>
    <property type="project" value="InterPro"/>
</dbReference>
<organism evidence="11 12">
    <name type="scientific">Smittium culicis</name>
    <dbReference type="NCBI Taxonomy" id="133412"/>
    <lineage>
        <taxon>Eukaryota</taxon>
        <taxon>Fungi</taxon>
        <taxon>Fungi incertae sedis</taxon>
        <taxon>Zoopagomycota</taxon>
        <taxon>Kickxellomycotina</taxon>
        <taxon>Harpellomycetes</taxon>
        <taxon>Harpellales</taxon>
        <taxon>Legeriomycetaceae</taxon>
        <taxon>Smittium</taxon>
    </lineage>
</organism>
<keyword evidence="6" id="KW-0733">Signal recognition particle</keyword>
<reference evidence="11 12" key="1">
    <citation type="submission" date="2017-01" db="EMBL/GenBank/DDBJ databases">
        <authorList>
            <person name="Mah S.A."/>
            <person name="Swanson W.J."/>
            <person name="Moy G.W."/>
            <person name="Vacquier V.D."/>
        </authorList>
    </citation>
    <scope>NUCLEOTIDE SEQUENCE [LARGE SCALE GENOMIC DNA]</scope>
    <source>
        <strain evidence="11 12">GSMNP</strain>
    </source>
</reference>
<dbReference type="PANTHER" id="PTHR12860:SF0">
    <property type="entry name" value="SIGNAL RECOGNITION PARTICLE SUBUNIT SRP68"/>
    <property type="match status" value="1"/>
</dbReference>
<evidence type="ECO:0000256" key="4">
    <source>
        <dbReference type="ARBA" id="ARBA00022490"/>
    </source>
</evidence>